<comment type="caution">
    <text evidence="2">The sequence shown here is derived from an EMBL/GenBank/DDBJ whole genome shotgun (WGS) entry which is preliminary data.</text>
</comment>
<protein>
    <recommendedName>
        <fullName evidence="1">DUF4371 domain-containing protein</fullName>
    </recommendedName>
</protein>
<feature type="domain" description="DUF4371" evidence="1">
    <location>
        <begin position="48"/>
        <end position="161"/>
    </location>
</feature>
<accession>A0ABQ8T5N9</accession>
<reference evidence="2 3" key="1">
    <citation type="journal article" date="2022" name="Allergy">
        <title>Genome assembly and annotation of Periplaneta americana reveal a comprehensive cockroach allergen profile.</title>
        <authorList>
            <person name="Wang L."/>
            <person name="Xiong Q."/>
            <person name="Saelim N."/>
            <person name="Wang L."/>
            <person name="Nong W."/>
            <person name="Wan A.T."/>
            <person name="Shi M."/>
            <person name="Liu X."/>
            <person name="Cao Q."/>
            <person name="Hui J.H.L."/>
            <person name="Sookrung N."/>
            <person name="Leung T.F."/>
            <person name="Tungtrongchitr A."/>
            <person name="Tsui S.K.W."/>
        </authorList>
    </citation>
    <scope>NUCLEOTIDE SEQUENCE [LARGE SCALE GENOMIC DNA]</scope>
    <source>
        <strain evidence="2">PWHHKU_190912</strain>
    </source>
</reference>
<name>A0ABQ8T5N9_PERAM</name>
<dbReference type="PANTHER" id="PTHR45749">
    <property type="match status" value="1"/>
</dbReference>
<dbReference type="Proteomes" id="UP001148838">
    <property type="component" value="Unassembled WGS sequence"/>
</dbReference>
<evidence type="ECO:0000259" key="1">
    <source>
        <dbReference type="Pfam" id="PF14291"/>
    </source>
</evidence>
<organism evidence="2 3">
    <name type="scientific">Periplaneta americana</name>
    <name type="common">American cockroach</name>
    <name type="synonym">Blatta americana</name>
    <dbReference type="NCBI Taxonomy" id="6978"/>
    <lineage>
        <taxon>Eukaryota</taxon>
        <taxon>Metazoa</taxon>
        <taxon>Ecdysozoa</taxon>
        <taxon>Arthropoda</taxon>
        <taxon>Hexapoda</taxon>
        <taxon>Insecta</taxon>
        <taxon>Pterygota</taxon>
        <taxon>Neoptera</taxon>
        <taxon>Polyneoptera</taxon>
        <taxon>Dictyoptera</taxon>
        <taxon>Blattodea</taxon>
        <taxon>Blattoidea</taxon>
        <taxon>Blattidae</taxon>
        <taxon>Blattinae</taxon>
        <taxon>Periplaneta</taxon>
    </lineage>
</organism>
<evidence type="ECO:0000313" key="3">
    <source>
        <dbReference type="Proteomes" id="UP001148838"/>
    </source>
</evidence>
<dbReference type="InterPro" id="IPR025398">
    <property type="entry name" value="DUF4371"/>
</dbReference>
<dbReference type="EMBL" id="JAJSOF020000015">
    <property type="protein sequence ID" value="KAJ4440985.1"/>
    <property type="molecule type" value="Genomic_DNA"/>
</dbReference>
<evidence type="ECO:0000313" key="2">
    <source>
        <dbReference type="EMBL" id="KAJ4440985.1"/>
    </source>
</evidence>
<sequence length="174" mass="19566">MKKSVSHINAYFTYKEFGKGRVDLALNEHGRLKVENHNTKEKRNHEVLKCLINVVCFLDTQELPFRGHREDLDSLNHGNYIYLINLIAEYENLLTEHLSSSTIVSGMSSDIQNDITQSVCNVLLGSISKEIQAAPFIAILLDEASDVSNKSQLSTVIRYVSPSSGEVSGLYRHK</sequence>
<dbReference type="Pfam" id="PF14291">
    <property type="entry name" value="DUF4371"/>
    <property type="match status" value="1"/>
</dbReference>
<proteinExistence type="predicted"/>
<keyword evidence="3" id="KW-1185">Reference proteome</keyword>
<dbReference type="PANTHER" id="PTHR45749:SF21">
    <property type="entry name" value="DUF4371 DOMAIN-CONTAINING PROTEIN"/>
    <property type="match status" value="1"/>
</dbReference>
<gene>
    <name evidence="2" type="ORF">ANN_10834</name>
</gene>